<evidence type="ECO:0000313" key="2">
    <source>
        <dbReference type="Proteomes" id="UP000625711"/>
    </source>
</evidence>
<evidence type="ECO:0000313" key="1">
    <source>
        <dbReference type="EMBL" id="KAF7285963.1"/>
    </source>
</evidence>
<sequence>MVHGKIGTPVNPGEANSRLPRPSVGVLMSPEIAAIVICLENTRLGSAFLNYLGCGNSIRCQSFTPARYKGSVKSYVKKHYLKFTQTDSVNYDFHYKNRHLVS</sequence>
<comment type="caution">
    <text evidence="1">The sequence shown here is derived from an EMBL/GenBank/DDBJ whole genome shotgun (WGS) entry which is preliminary data.</text>
</comment>
<keyword evidence="2" id="KW-1185">Reference proteome</keyword>
<reference evidence="1" key="1">
    <citation type="submission" date="2020-08" db="EMBL/GenBank/DDBJ databases">
        <title>Genome sequencing and assembly of the red palm weevil Rhynchophorus ferrugineus.</title>
        <authorList>
            <person name="Dias G.B."/>
            <person name="Bergman C.M."/>
            <person name="Manee M."/>
        </authorList>
    </citation>
    <scope>NUCLEOTIDE SEQUENCE</scope>
    <source>
        <strain evidence="1">AA-2017</strain>
        <tissue evidence="1">Whole larva</tissue>
    </source>
</reference>
<dbReference type="AlphaFoldDB" id="A0A834IVP3"/>
<protein>
    <submittedName>
        <fullName evidence="1">Uncharacterized protein</fullName>
    </submittedName>
</protein>
<dbReference type="Proteomes" id="UP000625711">
    <property type="component" value="Unassembled WGS sequence"/>
</dbReference>
<dbReference type="EMBL" id="JAACXV010000039">
    <property type="protein sequence ID" value="KAF7285963.1"/>
    <property type="molecule type" value="Genomic_DNA"/>
</dbReference>
<proteinExistence type="predicted"/>
<gene>
    <name evidence="1" type="ORF">GWI33_008269</name>
</gene>
<name>A0A834IVP3_RHYFE</name>
<accession>A0A834IVP3</accession>
<organism evidence="1 2">
    <name type="scientific">Rhynchophorus ferrugineus</name>
    <name type="common">Red palm weevil</name>
    <name type="synonym">Curculio ferrugineus</name>
    <dbReference type="NCBI Taxonomy" id="354439"/>
    <lineage>
        <taxon>Eukaryota</taxon>
        <taxon>Metazoa</taxon>
        <taxon>Ecdysozoa</taxon>
        <taxon>Arthropoda</taxon>
        <taxon>Hexapoda</taxon>
        <taxon>Insecta</taxon>
        <taxon>Pterygota</taxon>
        <taxon>Neoptera</taxon>
        <taxon>Endopterygota</taxon>
        <taxon>Coleoptera</taxon>
        <taxon>Polyphaga</taxon>
        <taxon>Cucujiformia</taxon>
        <taxon>Curculionidae</taxon>
        <taxon>Dryophthorinae</taxon>
        <taxon>Rhynchophorus</taxon>
    </lineage>
</organism>